<keyword evidence="3" id="KW-1185">Reference proteome</keyword>
<organism evidence="2 3">
    <name type="scientific">Pedococcus aerophilus</name>
    <dbReference type="NCBI Taxonomy" id="436356"/>
    <lineage>
        <taxon>Bacteria</taxon>
        <taxon>Bacillati</taxon>
        <taxon>Actinomycetota</taxon>
        <taxon>Actinomycetes</taxon>
        <taxon>Micrococcales</taxon>
        <taxon>Intrasporangiaceae</taxon>
        <taxon>Pedococcus</taxon>
    </lineage>
</organism>
<dbReference type="EMBL" id="BAAARN010000004">
    <property type="protein sequence ID" value="GAA2738950.1"/>
    <property type="molecule type" value="Genomic_DNA"/>
</dbReference>
<dbReference type="Gene3D" id="3.20.20.70">
    <property type="entry name" value="Aldolase class I"/>
    <property type="match status" value="1"/>
</dbReference>
<dbReference type="Proteomes" id="UP001501326">
    <property type="component" value="Unassembled WGS sequence"/>
</dbReference>
<proteinExistence type="predicted"/>
<gene>
    <name evidence="2" type="ORF">GCM10009867_32920</name>
</gene>
<reference evidence="2 3" key="1">
    <citation type="journal article" date="2019" name="Int. J. Syst. Evol. Microbiol.">
        <title>The Global Catalogue of Microorganisms (GCM) 10K type strain sequencing project: providing services to taxonomists for standard genome sequencing and annotation.</title>
        <authorList>
            <consortium name="The Broad Institute Genomics Platform"/>
            <consortium name="The Broad Institute Genome Sequencing Center for Infectious Disease"/>
            <person name="Wu L."/>
            <person name="Ma J."/>
        </authorList>
    </citation>
    <scope>NUCLEOTIDE SEQUENCE [LARGE SCALE GENOMIC DNA]</scope>
    <source>
        <strain evidence="2 3">JCM 16378</strain>
    </source>
</reference>
<dbReference type="Pfam" id="PF03537">
    <property type="entry name" value="Glyco_hydro_114"/>
    <property type="match status" value="1"/>
</dbReference>
<dbReference type="InterPro" id="IPR013785">
    <property type="entry name" value="Aldolase_TIM"/>
</dbReference>
<accession>A0ABN3UVK9</accession>
<dbReference type="InterPro" id="IPR004352">
    <property type="entry name" value="GH114_TIM-barrel"/>
</dbReference>
<dbReference type="PANTHER" id="PTHR35273:SF2">
    <property type="entry name" value="ALPHA-GALACTOSIDASE"/>
    <property type="match status" value="1"/>
</dbReference>
<dbReference type="SUPFAM" id="SSF51445">
    <property type="entry name" value="(Trans)glycosidases"/>
    <property type="match status" value="1"/>
</dbReference>
<evidence type="ECO:0000259" key="1">
    <source>
        <dbReference type="Pfam" id="PF03537"/>
    </source>
</evidence>
<dbReference type="InterPro" id="IPR017853">
    <property type="entry name" value="GH"/>
</dbReference>
<evidence type="ECO:0000313" key="2">
    <source>
        <dbReference type="EMBL" id="GAA2738950.1"/>
    </source>
</evidence>
<name>A0ABN3UVK9_9MICO</name>
<comment type="caution">
    <text evidence="2">The sequence shown here is derived from an EMBL/GenBank/DDBJ whole genome shotgun (WGS) entry which is preliminary data.</text>
</comment>
<sequence length="243" mass="26078">MVRLPPETGAFDYQLDEAYPPGPGVSVVVRDRSSRPPAGTYGVCYVNAFQTQPEDRATWLRERPFLVLRDAAGASVEDPDWPGEMLLDLGDRDRRTGAAAVVVGELDRCVRNGFRAVELDNLDSWTRSGGRITKADATAYAGLLVGAAHTRGLAVAQKNAAELLGTPGLPAFDFAVTEDCGAFDECEPFTRVYGARVLDVEYTDAGFDVACATGPPLRVVRRDLELAAPGAPGHVLRQCPGRS</sequence>
<evidence type="ECO:0000313" key="3">
    <source>
        <dbReference type="Proteomes" id="UP001501326"/>
    </source>
</evidence>
<feature type="domain" description="Glycoside-hydrolase family GH114 TIM-barrel" evidence="1">
    <location>
        <begin position="11"/>
        <end position="216"/>
    </location>
</feature>
<dbReference type="PANTHER" id="PTHR35273">
    <property type="entry name" value="ALPHA-1,4 POLYGALACTOSAMINIDASE, PUTATIVE (AFU_ORTHOLOGUE AFUA_3G07890)-RELATED"/>
    <property type="match status" value="1"/>
</dbReference>
<protein>
    <submittedName>
        <fullName evidence="2">Endo alpha-1,4 polygalactosaminidase</fullName>
    </submittedName>
</protein>